<dbReference type="PRINTS" id="PR01415">
    <property type="entry name" value="ANKYRIN"/>
</dbReference>
<gene>
    <name evidence="4" type="ORF">CCUR1050_LOCUS18088</name>
</gene>
<dbReference type="PANTHER" id="PTHR24161">
    <property type="entry name" value="ANK_REP_REGION DOMAIN-CONTAINING PROTEIN-RELATED"/>
    <property type="match status" value="1"/>
</dbReference>
<accession>A0A7S0MIN6</accession>
<evidence type="ECO:0000256" key="1">
    <source>
        <dbReference type="ARBA" id="ARBA00022737"/>
    </source>
</evidence>
<proteinExistence type="predicted"/>
<evidence type="ECO:0000256" key="3">
    <source>
        <dbReference type="PROSITE-ProRule" id="PRU00023"/>
    </source>
</evidence>
<dbReference type="InterPro" id="IPR002110">
    <property type="entry name" value="Ankyrin_rpt"/>
</dbReference>
<dbReference type="Pfam" id="PF12796">
    <property type="entry name" value="Ank_2"/>
    <property type="match status" value="1"/>
</dbReference>
<dbReference type="Pfam" id="PF00023">
    <property type="entry name" value="Ank"/>
    <property type="match status" value="2"/>
</dbReference>
<sequence length="323" mass="34066">MGGAKRSRLAAAVLGFASKLGVDSKLEGWGDEELAGLNIEAATSLGIPAPAATRLVSFVRAKAEEQAEIRSLTRQLWAVARKGVEVQRGLMWSHTASLVDEVDTLVRQGAEINAADALGDTALHTAAACGHKDIVARLLQCGADVNVKSASGKSPSFKGMRPLHAVVEKAPEEVFSSLLDLKCDANETDDLGQTALHLAARAGRTQLVLALLAHGATVCPRDRRGRTPLHWATSEGHSSCSKALLEKGADVHARTEAGTTALHWVACLGCVDTATLLLDAGADVNARNNDGFTPLDRATSEKMKDLLTSRGGKGSLGWWSLRN</sequence>
<organism evidence="4">
    <name type="scientific">Cryptomonas curvata</name>
    <dbReference type="NCBI Taxonomy" id="233186"/>
    <lineage>
        <taxon>Eukaryota</taxon>
        <taxon>Cryptophyceae</taxon>
        <taxon>Cryptomonadales</taxon>
        <taxon>Cryptomonadaceae</taxon>
        <taxon>Cryptomonas</taxon>
    </lineage>
</organism>
<dbReference type="SUPFAM" id="SSF48403">
    <property type="entry name" value="Ankyrin repeat"/>
    <property type="match status" value="1"/>
</dbReference>
<feature type="repeat" description="ANK" evidence="3">
    <location>
        <begin position="118"/>
        <end position="150"/>
    </location>
</feature>
<name>A0A7S0MIN6_9CRYP</name>
<feature type="repeat" description="ANK" evidence="3">
    <location>
        <begin position="191"/>
        <end position="223"/>
    </location>
</feature>
<dbReference type="InterPro" id="IPR036770">
    <property type="entry name" value="Ankyrin_rpt-contain_sf"/>
</dbReference>
<feature type="repeat" description="ANK" evidence="3">
    <location>
        <begin position="224"/>
        <end position="256"/>
    </location>
</feature>
<keyword evidence="2 3" id="KW-0040">ANK repeat</keyword>
<protein>
    <submittedName>
        <fullName evidence="4">Uncharacterized protein</fullName>
    </submittedName>
</protein>
<dbReference type="AlphaFoldDB" id="A0A7S0MIN6"/>
<dbReference type="PROSITE" id="PS50297">
    <property type="entry name" value="ANK_REP_REGION"/>
    <property type="match status" value="4"/>
</dbReference>
<reference evidence="4" key="1">
    <citation type="submission" date="2021-01" db="EMBL/GenBank/DDBJ databases">
        <authorList>
            <person name="Corre E."/>
            <person name="Pelletier E."/>
            <person name="Niang G."/>
            <person name="Scheremetjew M."/>
            <person name="Finn R."/>
            <person name="Kale V."/>
            <person name="Holt S."/>
            <person name="Cochrane G."/>
            <person name="Meng A."/>
            <person name="Brown T."/>
            <person name="Cohen L."/>
        </authorList>
    </citation>
    <scope>NUCLEOTIDE SEQUENCE</scope>
    <source>
        <strain evidence="4">CCAP979/52</strain>
    </source>
</reference>
<feature type="repeat" description="ANK" evidence="3">
    <location>
        <begin position="257"/>
        <end position="289"/>
    </location>
</feature>
<dbReference type="PROSITE" id="PS50088">
    <property type="entry name" value="ANK_REPEAT"/>
    <property type="match status" value="4"/>
</dbReference>
<dbReference type="EMBL" id="HBEZ01032678">
    <property type="protein sequence ID" value="CAD8640404.1"/>
    <property type="molecule type" value="Transcribed_RNA"/>
</dbReference>
<dbReference type="SMART" id="SM00248">
    <property type="entry name" value="ANK"/>
    <property type="match status" value="5"/>
</dbReference>
<keyword evidence="1" id="KW-0677">Repeat</keyword>
<evidence type="ECO:0000313" key="4">
    <source>
        <dbReference type="EMBL" id="CAD8640404.1"/>
    </source>
</evidence>
<dbReference type="Gene3D" id="1.25.40.20">
    <property type="entry name" value="Ankyrin repeat-containing domain"/>
    <property type="match status" value="4"/>
</dbReference>
<evidence type="ECO:0000256" key="2">
    <source>
        <dbReference type="ARBA" id="ARBA00023043"/>
    </source>
</evidence>
<dbReference type="PANTHER" id="PTHR24161:SF121">
    <property type="entry name" value="M-PHASE PHOSPHOPROTEIN 8"/>
    <property type="match status" value="1"/>
</dbReference>